<dbReference type="SUPFAM" id="SSF53474">
    <property type="entry name" value="alpha/beta-Hydrolases"/>
    <property type="match status" value="1"/>
</dbReference>
<dbReference type="InterPro" id="IPR010071">
    <property type="entry name" value="AA_adenyl_dom"/>
</dbReference>
<dbReference type="InterPro" id="IPR001031">
    <property type="entry name" value="Thioesterase"/>
</dbReference>
<dbReference type="GO" id="GO:0072330">
    <property type="term" value="P:monocarboxylic acid biosynthetic process"/>
    <property type="evidence" value="ECO:0007669"/>
    <property type="project" value="UniProtKB-ARBA"/>
</dbReference>
<evidence type="ECO:0000313" key="11">
    <source>
        <dbReference type="Proteomes" id="UP000239181"/>
    </source>
</evidence>
<dbReference type="SUPFAM" id="SSF53335">
    <property type="entry name" value="S-adenosyl-L-methionine-dependent methyltransferases"/>
    <property type="match status" value="1"/>
</dbReference>
<evidence type="ECO:0000313" key="10">
    <source>
        <dbReference type="EMBL" id="PRD15396.1"/>
    </source>
</evidence>
<dbReference type="FunFam" id="3.40.50.12780:FF:000012">
    <property type="entry name" value="Non-ribosomal peptide synthetase"/>
    <property type="match status" value="1"/>
</dbReference>
<dbReference type="PROSITE" id="PS00012">
    <property type="entry name" value="PHOSPHOPANTETHEINE"/>
    <property type="match status" value="1"/>
</dbReference>
<dbReference type="InterPro" id="IPR006162">
    <property type="entry name" value="Ppantetheine_attach_site"/>
</dbReference>
<dbReference type="Pfam" id="PF00668">
    <property type="entry name" value="Condensation"/>
    <property type="match status" value="1"/>
</dbReference>
<comment type="pathway">
    <text evidence="2">Siderophore biosynthesis.</text>
</comment>
<dbReference type="GO" id="GO:0031177">
    <property type="term" value="F:phosphopantetheine binding"/>
    <property type="evidence" value="ECO:0007669"/>
    <property type="project" value="TreeGrafter"/>
</dbReference>
<comment type="cofactor">
    <cofactor evidence="1">
        <name>pantetheine 4'-phosphate</name>
        <dbReference type="ChEBI" id="CHEBI:47942"/>
    </cofactor>
</comment>
<dbReference type="PANTHER" id="PTHR45527">
    <property type="entry name" value="NONRIBOSOMAL PEPTIDE SYNTHETASE"/>
    <property type="match status" value="1"/>
</dbReference>
<evidence type="ECO:0000256" key="2">
    <source>
        <dbReference type="ARBA" id="ARBA00004924"/>
    </source>
</evidence>
<dbReference type="CDD" id="cd02440">
    <property type="entry name" value="AdoMet_MTases"/>
    <property type="match status" value="1"/>
</dbReference>
<comment type="caution">
    <text evidence="10">The sequence shown here is derived from an EMBL/GenBank/DDBJ whole genome shotgun (WGS) entry which is preliminary data.</text>
</comment>
<evidence type="ECO:0000256" key="5">
    <source>
        <dbReference type="ARBA" id="ARBA00022598"/>
    </source>
</evidence>
<dbReference type="Pfam" id="PF18563">
    <property type="entry name" value="TubC_N"/>
    <property type="match status" value="1"/>
</dbReference>
<evidence type="ECO:0000256" key="6">
    <source>
        <dbReference type="ARBA" id="ARBA00052643"/>
    </source>
</evidence>
<dbReference type="Gene3D" id="3.40.50.12780">
    <property type="entry name" value="N-terminal domain of ligase-like"/>
    <property type="match status" value="1"/>
</dbReference>
<dbReference type="EMBL" id="PDET01000006">
    <property type="protein sequence ID" value="PRD15396.1"/>
    <property type="molecule type" value="Genomic_DNA"/>
</dbReference>
<sequence>MTSHSPSAQQALSLLLSLEKQQAQFWLDAGALKFRAPQGVIGPQQIEQLKALKPQIIALLEQWSREDAFIAEPQDQHLPFALSDVQSAYYIGRQQAFNFGGVGCHGYFEIEASRWDAPRLEAAWNRLVARHAMLRAVVNPQGEQQILPSVPHFDIASRNASPQALREEMSHRVYATDRWPLFDLQFSHTDAGDCLHFSIDLLIADALSIQILLAELWREYRGESAGDELTVSFRDVIQYQQRQQRHRRYAEARDFWLDRLESLPECPQLPLLPEAANEGTPSFFRLSQQWDASQWQRLRSRCQQQGVSPSALLLTLYAETMARWSASRHFCLNLTVMDRPDVHPQVAALIGDFTSVSLLEADLRATCTLGERVNQLQTRLWQDLEHNAFSGVSTIRELARQRGSQRARMPVVFTSALVSDEHAPDTASALPGDAHFTWGISQTPQVWIDCQVMLFQGGLLINWDVIDGVFPEGTVAAMFDAFSSQIARVLEEDRCWQQPVQLALPGAQQQTRVRANHTARDIPSGLLHDALLHQAAQRPRAVALIDDDGEVTYGELLYQAQTLAAALAGAGRYALVLNVRRQQIIAALAVLLAGGTYIPVDAGQPEQRIAQIVADAGVKAVLVAGQLEQQAWQQQGVAAVDVLHPVALEPQAVAAQIDPQDAAYIIYTSGSTGQPKGVVISHDAARNTLYDLQQRLALTADDRLLALSRISFDLSVFDIFGVLGAGGAMVLPAEADQRNPAQWARLIREHRVTLWNTVPALMNMLTGYLMTENATLDSLRSVMMSGDWIPVGLPAAIARCAPQARQLSLGGATEAAIWSNSWPIDPKHHYQQSIPYGLPLANQQFRVVNAVGEDCPDWVPGELWIGGRGVALAYWGDAEKTADRFITDERGVRWYRTGDRGCYNADGVLIFLGRLDQQVKIRGHRVEPGEIEAALSRLPQVAQASVVVRGGVMQKELHAYVEPAMLAAAGPQENARWQAVVPSLQLAADSVTASLDRGQIAELTDALDRVALMHMVKALCDSRALNVGQPVTLDEMMQSGGVAEENRQLVRRWLRALVQHNMLVQDGDRYRLQQSVDTAGIARLWQRGEQLITGLDDNGGLLTYLERSSRCLPELLRGEEDPLNLLFPDGKLDVATHAYQNNLISRLMNHLLLHAAEEKVRTMAERRRVRVLEIGAGVGGTSNVLIPLLAGYDVEYTFTDVSPFFLNEARLRYQQHDFVRYQLYDFNRPPLEQGLDCGQFDMIVSNNVLHNAVVARDGLDNLRQLLAPGGWLLIIEATRDNYQLMTSMEFKHGLTGFADERLEFDSPFMPQERWLAALDDVGAESLWAWPPEQDAVSRLGQSFMLAQFNSRRQRCEPQALLAALKAQLPAAMIPARLAVLESLPVTVNGKIDRRQLPELPAAAESTAQSASEAGSDALETQLLSLCRELLNNAAIGPEDDFFASGGDSLLITQWVSRIREALGADRVPWEGSLRQVLQQPTVRALADYLREQGAAQEENSDGYAKVACLKPGDGEAVFILHEGSGTVLPCLSLVEALSGPVYAISVANTEAFLDLPAEGLIARLASDYLAEIRAVAPDAHLFGYCKGGLLAYEIARQAMENQTPLASVTVASSYRIPYVIDDPLMIDMAIVWALGIDAPWPLDRLELEEVYQQILHRNPASITPQCVARVAREQGKTAFASAYEEVQQRTPEQRLNELTAAIVGNSGGQPALAEAEWQRMCAVFRHSIRGICCYKPGFFAGEMTFACQQGDTYLLPALQRDMKSFWEGVCIDEVRYVDLQGDHFSCMSAENVAPLAQHLEQQRRAG</sequence>
<organism evidence="10 11">
    <name type="scientific">Pantoea coffeiphila</name>
    <dbReference type="NCBI Taxonomy" id="1465635"/>
    <lineage>
        <taxon>Bacteria</taxon>
        <taxon>Pseudomonadati</taxon>
        <taxon>Pseudomonadota</taxon>
        <taxon>Gammaproteobacteria</taxon>
        <taxon>Enterobacterales</taxon>
        <taxon>Erwiniaceae</taxon>
        <taxon>Pantoea</taxon>
    </lineage>
</organism>
<dbReference type="InterPro" id="IPR009081">
    <property type="entry name" value="PP-bd_ACP"/>
</dbReference>
<dbReference type="Pfam" id="PF00975">
    <property type="entry name" value="Thioesterase"/>
    <property type="match status" value="1"/>
</dbReference>
<accession>A0A2S9IC90</accession>
<dbReference type="CDD" id="cd19535">
    <property type="entry name" value="Cyc_NRPS"/>
    <property type="match status" value="1"/>
</dbReference>
<dbReference type="InterPro" id="IPR001242">
    <property type="entry name" value="Condensation_dom"/>
</dbReference>
<dbReference type="GO" id="GO:0016874">
    <property type="term" value="F:ligase activity"/>
    <property type="evidence" value="ECO:0007669"/>
    <property type="project" value="UniProtKB-KW"/>
</dbReference>
<dbReference type="FunFam" id="1.10.1200.10:FF:000016">
    <property type="entry name" value="Non-ribosomal peptide synthase"/>
    <property type="match status" value="1"/>
</dbReference>
<dbReference type="Pfam" id="PF00550">
    <property type="entry name" value="PP-binding"/>
    <property type="match status" value="1"/>
</dbReference>
<dbReference type="InterPro" id="IPR029058">
    <property type="entry name" value="AB_hydrolase_fold"/>
</dbReference>
<proteinExistence type="predicted"/>
<dbReference type="PROSITE" id="PS00455">
    <property type="entry name" value="AMP_BINDING"/>
    <property type="match status" value="1"/>
</dbReference>
<dbReference type="InterPro" id="IPR057737">
    <property type="entry name" value="Condensation_MtbB-like"/>
</dbReference>
<dbReference type="Gene3D" id="3.30.559.10">
    <property type="entry name" value="Chloramphenicol acetyltransferase-like domain"/>
    <property type="match status" value="1"/>
</dbReference>
<dbReference type="InterPro" id="IPR029063">
    <property type="entry name" value="SAM-dependent_MTases_sf"/>
</dbReference>
<dbReference type="GO" id="GO:0005737">
    <property type="term" value="C:cytoplasm"/>
    <property type="evidence" value="ECO:0007669"/>
    <property type="project" value="TreeGrafter"/>
</dbReference>
<dbReference type="Gene3D" id="3.40.50.1820">
    <property type="entry name" value="alpha/beta hydrolase"/>
    <property type="match status" value="1"/>
</dbReference>
<dbReference type="PROSITE" id="PS50075">
    <property type="entry name" value="CARRIER"/>
    <property type="match status" value="1"/>
</dbReference>
<dbReference type="SUPFAM" id="SSF47336">
    <property type="entry name" value="ACP-like"/>
    <property type="match status" value="1"/>
</dbReference>
<feature type="domain" description="Carrier" evidence="9">
    <location>
        <begin position="1413"/>
        <end position="1493"/>
    </location>
</feature>
<dbReference type="InterPro" id="IPR042099">
    <property type="entry name" value="ANL_N_sf"/>
</dbReference>
<dbReference type="InterPro" id="IPR013217">
    <property type="entry name" value="Methyltransf_12"/>
</dbReference>
<evidence type="ECO:0000256" key="4">
    <source>
        <dbReference type="ARBA" id="ARBA00022553"/>
    </source>
</evidence>
<evidence type="ECO:0000256" key="8">
    <source>
        <dbReference type="ARBA" id="ARBA00079103"/>
    </source>
</evidence>
<gene>
    <name evidence="10" type="ORF">CQW29_10320</name>
</gene>
<dbReference type="Pfam" id="PF00501">
    <property type="entry name" value="AMP-binding"/>
    <property type="match status" value="1"/>
</dbReference>
<dbReference type="Gene3D" id="3.30.559.30">
    <property type="entry name" value="Nonribosomal peptide synthetase, condensation domain"/>
    <property type="match status" value="1"/>
</dbReference>
<protein>
    <recommendedName>
        <fullName evidence="8">L-cysteine--[L-cysteinyl-carrier protein] ligase</fullName>
        <ecNumber evidence="7">6.2.1.69</ecNumber>
    </recommendedName>
    <alternativeName>
        <fullName evidence="8">L-cysteine--[L-cysteinyl-carrier protein] ligase</fullName>
    </alternativeName>
</protein>
<dbReference type="RefSeq" id="WP_105592656.1">
    <property type="nucleotide sequence ID" value="NZ_PDET01000006.1"/>
</dbReference>
<dbReference type="GO" id="GO:0009403">
    <property type="term" value="P:toxin biosynthetic process"/>
    <property type="evidence" value="ECO:0007669"/>
    <property type="project" value="UniProtKB-ARBA"/>
</dbReference>
<dbReference type="PANTHER" id="PTHR45527:SF10">
    <property type="entry name" value="PYOCHELIN SYNTHASE PCHF"/>
    <property type="match status" value="1"/>
</dbReference>
<dbReference type="OrthoDB" id="6527301at2"/>
<keyword evidence="4" id="KW-0597">Phosphoprotein</keyword>
<dbReference type="InterPro" id="IPR000873">
    <property type="entry name" value="AMP-dep_synth/lig_dom"/>
</dbReference>
<dbReference type="GO" id="GO:0043041">
    <property type="term" value="P:amino acid activation for nonribosomal peptide biosynthetic process"/>
    <property type="evidence" value="ECO:0007669"/>
    <property type="project" value="TreeGrafter"/>
</dbReference>
<keyword evidence="3" id="KW-0596">Phosphopantetheine</keyword>
<comment type="catalytic activity">
    <reaction evidence="6">
        <text>holo-[peptidyl-carrier protein] + L-cysteine + ATP = L-cysteinyl-[peptidyl-carrier protein] + AMP + diphosphate</text>
        <dbReference type="Rhea" id="RHEA:61680"/>
        <dbReference type="Rhea" id="RHEA-COMP:11480"/>
        <dbReference type="Rhea" id="RHEA-COMP:15906"/>
        <dbReference type="ChEBI" id="CHEBI:30616"/>
        <dbReference type="ChEBI" id="CHEBI:33019"/>
        <dbReference type="ChEBI" id="CHEBI:35235"/>
        <dbReference type="ChEBI" id="CHEBI:64479"/>
        <dbReference type="ChEBI" id="CHEBI:144926"/>
        <dbReference type="ChEBI" id="CHEBI:456215"/>
        <dbReference type="EC" id="6.2.1.69"/>
    </reaction>
    <physiologicalReaction direction="left-to-right" evidence="6">
        <dbReference type="Rhea" id="RHEA:61681"/>
    </physiologicalReaction>
</comment>
<dbReference type="InterPro" id="IPR041464">
    <property type="entry name" value="TubC_N"/>
</dbReference>
<dbReference type="FunFam" id="3.30.559.10:FF:000023">
    <property type="entry name" value="Non-ribosomal peptide synthetase"/>
    <property type="match status" value="1"/>
</dbReference>
<keyword evidence="11" id="KW-1185">Reference proteome</keyword>
<dbReference type="Gene3D" id="3.40.50.150">
    <property type="entry name" value="Vaccinia Virus protein VP39"/>
    <property type="match status" value="1"/>
</dbReference>
<dbReference type="NCBIfam" id="TIGR01733">
    <property type="entry name" value="AA-adenyl-dom"/>
    <property type="match status" value="1"/>
</dbReference>
<dbReference type="InterPro" id="IPR045851">
    <property type="entry name" value="AMP-bd_C_sf"/>
</dbReference>
<dbReference type="SUPFAM" id="SSF52777">
    <property type="entry name" value="CoA-dependent acyltransferases"/>
    <property type="match status" value="2"/>
</dbReference>
<dbReference type="InterPro" id="IPR023213">
    <property type="entry name" value="CAT-like_dom_sf"/>
</dbReference>
<evidence type="ECO:0000256" key="3">
    <source>
        <dbReference type="ARBA" id="ARBA00022450"/>
    </source>
</evidence>
<keyword evidence="5" id="KW-0436">Ligase</keyword>
<dbReference type="Pfam" id="PF08242">
    <property type="entry name" value="Methyltransf_12"/>
    <property type="match status" value="1"/>
</dbReference>
<dbReference type="Gene3D" id="1.10.1200.10">
    <property type="entry name" value="ACP-like"/>
    <property type="match status" value="1"/>
</dbReference>
<evidence type="ECO:0000256" key="7">
    <source>
        <dbReference type="ARBA" id="ARBA00066651"/>
    </source>
</evidence>
<evidence type="ECO:0000259" key="9">
    <source>
        <dbReference type="PROSITE" id="PS50075"/>
    </source>
</evidence>
<dbReference type="InterPro" id="IPR020845">
    <property type="entry name" value="AMP-binding_CS"/>
</dbReference>
<dbReference type="Proteomes" id="UP000239181">
    <property type="component" value="Unassembled WGS sequence"/>
</dbReference>
<reference evidence="10 11" key="1">
    <citation type="submission" date="2017-10" db="EMBL/GenBank/DDBJ databases">
        <title>Draft genome of two endophytic bacteria isolated from 'guarana' Paullinia cupana (Mart.) Ducke.</title>
        <authorList>
            <person name="Siqueira K.A."/>
            <person name="Liotti R.G."/>
            <person name="Mendes T.A."/>
            <person name="Soares M.A."/>
        </authorList>
    </citation>
    <scope>NUCLEOTIDE SEQUENCE [LARGE SCALE GENOMIC DNA]</scope>
    <source>
        <strain evidence="10 11">342</strain>
    </source>
</reference>
<evidence type="ECO:0000256" key="1">
    <source>
        <dbReference type="ARBA" id="ARBA00001957"/>
    </source>
</evidence>
<dbReference type="Gene3D" id="3.30.300.30">
    <property type="match status" value="2"/>
</dbReference>
<dbReference type="EC" id="6.2.1.69" evidence="7"/>
<dbReference type="FunFam" id="3.30.559.30:FF:000006">
    <property type="entry name" value="Yersiniabactin polyketide/non-ribosomal peptide synthetase"/>
    <property type="match status" value="1"/>
</dbReference>
<dbReference type="SUPFAM" id="SSF56801">
    <property type="entry name" value="Acetyl-CoA synthetase-like"/>
    <property type="match status" value="1"/>
</dbReference>
<dbReference type="InterPro" id="IPR036736">
    <property type="entry name" value="ACP-like_sf"/>
</dbReference>
<name>A0A2S9IC90_9GAMM</name>
<dbReference type="InterPro" id="IPR044894">
    <property type="entry name" value="TubC_N_sf"/>
</dbReference>
<dbReference type="Gene3D" id="1.10.10.1830">
    <property type="entry name" value="Non-ribosomal peptide synthase, adenylation domain"/>
    <property type="match status" value="1"/>
</dbReference>